<dbReference type="SUPFAM" id="SSF52009">
    <property type="entry name" value="Phosphohistidine domain"/>
    <property type="match status" value="1"/>
</dbReference>
<accession>A0A518B3M7</accession>
<dbReference type="InterPro" id="IPR013815">
    <property type="entry name" value="ATP_grasp_subdomain_1"/>
</dbReference>
<dbReference type="OrthoDB" id="9765468at2"/>
<keyword evidence="5" id="KW-1185">Reference proteome</keyword>
<keyword evidence="1" id="KW-1133">Transmembrane helix</keyword>
<evidence type="ECO:0000259" key="2">
    <source>
        <dbReference type="Pfam" id="PF00391"/>
    </source>
</evidence>
<dbReference type="EMBL" id="CP036279">
    <property type="protein sequence ID" value="QDU61577.1"/>
    <property type="molecule type" value="Genomic_DNA"/>
</dbReference>
<evidence type="ECO:0000313" key="4">
    <source>
        <dbReference type="EMBL" id="QDU61577.1"/>
    </source>
</evidence>
<dbReference type="InterPro" id="IPR051549">
    <property type="entry name" value="PEP_Utilizing_Enz"/>
</dbReference>
<dbReference type="InterPro" id="IPR002192">
    <property type="entry name" value="PPDK_AMP/ATP-bd"/>
</dbReference>
<organism evidence="4 5">
    <name type="scientific">Kolteria novifilia</name>
    <dbReference type="NCBI Taxonomy" id="2527975"/>
    <lineage>
        <taxon>Bacteria</taxon>
        <taxon>Pseudomonadati</taxon>
        <taxon>Planctomycetota</taxon>
        <taxon>Planctomycetia</taxon>
        <taxon>Kolteriales</taxon>
        <taxon>Kolteriaceae</taxon>
        <taxon>Kolteria</taxon>
    </lineage>
</organism>
<dbReference type="Gene3D" id="3.30.1490.20">
    <property type="entry name" value="ATP-grasp fold, A domain"/>
    <property type="match status" value="1"/>
</dbReference>
<dbReference type="InterPro" id="IPR008279">
    <property type="entry name" value="PEP-util_enz_mobile_dom"/>
</dbReference>
<dbReference type="GO" id="GO:0005524">
    <property type="term" value="F:ATP binding"/>
    <property type="evidence" value="ECO:0007669"/>
    <property type="project" value="InterPro"/>
</dbReference>
<feature type="transmembrane region" description="Helical" evidence="1">
    <location>
        <begin position="447"/>
        <end position="469"/>
    </location>
</feature>
<keyword evidence="1" id="KW-0812">Transmembrane</keyword>
<name>A0A518B3M7_9BACT</name>
<evidence type="ECO:0000256" key="1">
    <source>
        <dbReference type="SAM" id="Phobius"/>
    </source>
</evidence>
<sequence length="887" mass="99100">MQTNPSKTSPWVIPFTTPDTLSIGEVGGKAFSLIELASAGFPVPTGAVLAVPFFEPWLREIKASSLWASFVDAPREQWTALCDEIKQFARSLSLTEEQCQALDRLRVLLAERPEEHFYAVRSSSPEEDLSAASFAGGYETRLGVRRDDLESAMRACFVSCFDERVFVYKQEHGFETYTPRIAVVVQEQLASEISGVGFSLNPLTNDYDEAVIDACWGLGESVVSGATAPDHFVVDKVERTILERTLGDKRLSVWLGGDGGTEERHDHCSGECSLSDDRVLELTDLIGRVEEHYGRPMDIEWAYADGRLHLLQARAITAYVPLAPEMRTEPGERRRLYADAALSKGITTNAPMSPLGLSWFEEMLYSNAARNLSGMEDRTPAGGLVFAAGSRLYMNVSNLMRLGFTPEAMGKSNAPTDALVAEIFAHIDAERYRPQGTSRTQTLRKLLLIPTFLGAVGGVAGKVLHAFLAPERCERIFARTIDDFAHELRERLDTSLSLKTFARRTTMRLWSKMFGVMLPGLLAGLVSPHFLFPKEAHEERALADKLRQGFPDNLVVEQGIALYRLAKLLDREDFADIARLGERLRRRELNGAFLQAWDAFLTHFGHRGPLEMDIASPRYADDPTLALEQMAMMAIEDGVDPERSHLDNVEHRLRAYRELHQRLRWPKRAILTRIHRLIECFGGKRDTPKYFVVMLTNAIRKRALMEGQRFVAAGRLDAPEEIFDLTLDDAARATREPKLDLRRLRQDRTAFQKQLVAHVRHFPQVIDSRGRILRPPKREGRPDELIGMAVSPGVVTGPVKVLHHPREKPIAKGDILVAYTTDPGWTPLFVNAAGILLEVGGMLQHGAVVAREYGKPCVVGIDRVSTKLHDGQQVEVNGSEGIVRVLS</sequence>
<keyword evidence="4" id="KW-0670">Pyruvate</keyword>
<keyword evidence="4" id="KW-0808">Transferase</keyword>
<dbReference type="Pfam" id="PF01326">
    <property type="entry name" value="PPDK_N"/>
    <property type="match status" value="1"/>
</dbReference>
<dbReference type="InterPro" id="IPR036637">
    <property type="entry name" value="Phosphohistidine_dom_sf"/>
</dbReference>
<dbReference type="Proteomes" id="UP000317093">
    <property type="component" value="Chromosome"/>
</dbReference>
<dbReference type="EC" id="2.7.9.2" evidence="4"/>
<dbReference type="KEGG" id="knv:Pan216_24380"/>
<dbReference type="PANTHER" id="PTHR43615:SF1">
    <property type="entry name" value="PPDK_N DOMAIN-CONTAINING PROTEIN"/>
    <property type="match status" value="1"/>
</dbReference>
<dbReference type="RefSeq" id="WP_145258150.1">
    <property type="nucleotide sequence ID" value="NZ_CP036279.1"/>
</dbReference>
<dbReference type="Gene3D" id="3.50.30.10">
    <property type="entry name" value="Phosphohistidine domain"/>
    <property type="match status" value="1"/>
</dbReference>
<gene>
    <name evidence="4" type="primary">ppsA_2</name>
    <name evidence="4" type="ORF">Pan216_24380</name>
</gene>
<reference evidence="4 5" key="1">
    <citation type="submission" date="2019-02" db="EMBL/GenBank/DDBJ databases">
        <title>Deep-cultivation of Planctomycetes and their phenomic and genomic characterization uncovers novel biology.</title>
        <authorList>
            <person name="Wiegand S."/>
            <person name="Jogler M."/>
            <person name="Boedeker C."/>
            <person name="Pinto D."/>
            <person name="Vollmers J."/>
            <person name="Rivas-Marin E."/>
            <person name="Kohn T."/>
            <person name="Peeters S.H."/>
            <person name="Heuer A."/>
            <person name="Rast P."/>
            <person name="Oberbeckmann S."/>
            <person name="Bunk B."/>
            <person name="Jeske O."/>
            <person name="Meyerdierks A."/>
            <person name="Storesund J.E."/>
            <person name="Kallscheuer N."/>
            <person name="Luecker S."/>
            <person name="Lage O.M."/>
            <person name="Pohl T."/>
            <person name="Merkel B.J."/>
            <person name="Hornburger P."/>
            <person name="Mueller R.-W."/>
            <person name="Bruemmer F."/>
            <person name="Labrenz M."/>
            <person name="Spormann A.M."/>
            <person name="Op den Camp H."/>
            <person name="Overmann J."/>
            <person name="Amann R."/>
            <person name="Jetten M.S.M."/>
            <person name="Mascher T."/>
            <person name="Medema M.H."/>
            <person name="Devos D.P."/>
            <person name="Kaster A.-K."/>
            <person name="Ovreas L."/>
            <person name="Rohde M."/>
            <person name="Galperin M.Y."/>
            <person name="Jogler C."/>
        </authorList>
    </citation>
    <scope>NUCLEOTIDE SEQUENCE [LARGE SCALE GENOMIC DNA]</scope>
    <source>
        <strain evidence="4 5">Pan216</strain>
    </source>
</reference>
<feature type="domain" description="Pyruvate phosphate dikinase AMP/ATP-binding" evidence="3">
    <location>
        <begin position="25"/>
        <end position="318"/>
    </location>
</feature>
<protein>
    <submittedName>
        <fullName evidence="4">Phosphoenolpyruvate synthase</fullName>
        <ecNumber evidence="4">2.7.9.2</ecNumber>
    </submittedName>
</protein>
<dbReference type="Gene3D" id="3.30.470.20">
    <property type="entry name" value="ATP-grasp fold, B domain"/>
    <property type="match status" value="1"/>
</dbReference>
<evidence type="ECO:0000259" key="3">
    <source>
        <dbReference type="Pfam" id="PF01326"/>
    </source>
</evidence>
<proteinExistence type="predicted"/>
<keyword evidence="1" id="KW-0472">Membrane</keyword>
<feature type="transmembrane region" description="Helical" evidence="1">
    <location>
        <begin position="513"/>
        <end position="532"/>
    </location>
</feature>
<dbReference type="SUPFAM" id="SSF56059">
    <property type="entry name" value="Glutathione synthetase ATP-binding domain-like"/>
    <property type="match status" value="1"/>
</dbReference>
<evidence type="ECO:0000313" key="5">
    <source>
        <dbReference type="Proteomes" id="UP000317093"/>
    </source>
</evidence>
<dbReference type="GO" id="GO:0008986">
    <property type="term" value="F:pyruvate, water dikinase activity"/>
    <property type="evidence" value="ECO:0007669"/>
    <property type="project" value="UniProtKB-EC"/>
</dbReference>
<dbReference type="Pfam" id="PF00391">
    <property type="entry name" value="PEP-utilizers"/>
    <property type="match status" value="1"/>
</dbReference>
<feature type="domain" description="PEP-utilising enzyme mobile" evidence="2">
    <location>
        <begin position="811"/>
        <end position="881"/>
    </location>
</feature>
<dbReference type="PANTHER" id="PTHR43615">
    <property type="entry name" value="PHOSPHOENOLPYRUVATE SYNTHASE-RELATED"/>
    <property type="match status" value="1"/>
</dbReference>
<dbReference type="AlphaFoldDB" id="A0A518B3M7"/>